<proteinExistence type="inferred from homology"/>
<dbReference type="InterPro" id="IPR051446">
    <property type="entry name" value="HTH_trans_reg/aminotransferase"/>
</dbReference>
<dbReference type="CDD" id="cd00609">
    <property type="entry name" value="AAT_like"/>
    <property type="match status" value="1"/>
</dbReference>
<keyword evidence="2" id="KW-0663">Pyridoxal phosphate</keyword>
<accession>A0ABU7LA47</accession>
<dbReference type="PANTHER" id="PTHR46577">
    <property type="entry name" value="HTH-TYPE TRANSCRIPTIONAL REGULATORY PROTEIN GABR"/>
    <property type="match status" value="1"/>
</dbReference>
<dbReference type="GO" id="GO:0008483">
    <property type="term" value="F:transaminase activity"/>
    <property type="evidence" value="ECO:0007669"/>
    <property type="project" value="UniProtKB-KW"/>
</dbReference>
<reference evidence="7 8" key="1">
    <citation type="submission" date="2023-07" db="EMBL/GenBank/DDBJ databases">
        <authorList>
            <person name="Girao M."/>
            <person name="Carvalho M.F."/>
        </authorList>
    </citation>
    <scope>NUCLEOTIDE SEQUENCE [LARGE SCALE GENOMIC DNA]</scope>
    <source>
        <strain evidence="7 8">YIM65754</strain>
    </source>
</reference>
<evidence type="ECO:0000256" key="1">
    <source>
        <dbReference type="ARBA" id="ARBA00005384"/>
    </source>
</evidence>
<dbReference type="Pfam" id="PF00155">
    <property type="entry name" value="Aminotran_1_2"/>
    <property type="match status" value="1"/>
</dbReference>
<dbReference type="PANTHER" id="PTHR46577:SF1">
    <property type="entry name" value="HTH-TYPE TRANSCRIPTIONAL REGULATORY PROTEIN GABR"/>
    <property type="match status" value="1"/>
</dbReference>
<keyword evidence="5" id="KW-0804">Transcription</keyword>
<keyword evidence="4" id="KW-0238">DNA-binding</keyword>
<dbReference type="Proteomes" id="UP001336020">
    <property type="component" value="Unassembled WGS sequence"/>
</dbReference>
<keyword evidence="7" id="KW-0808">Transferase</keyword>
<feature type="domain" description="HTH gntR-type" evidence="6">
    <location>
        <begin position="27"/>
        <end position="95"/>
    </location>
</feature>
<evidence type="ECO:0000313" key="7">
    <source>
        <dbReference type="EMBL" id="MEE2058415.1"/>
    </source>
</evidence>
<sequence length="488" mass="51216">METSIVDDVPRVATPVNLPLTVPSGSAPLRHRIAEAIVEQIRLGRLGIGDALPSSRTLAAELRVARGGVVEAYDELAASGFVVAVPGSATRIAPGADVAARAHAQSHSVEPATVVPPRQRTRVEPVIADLRPGRPDTSLIAESAWRRAWRRAASAAPAAGGSDLAAHPELRSALAVHLRRTRGIDVVPEELVILPGVAAAMRVLAVAAGLDGRDVAFEDPGYHRARRALVTEGARIRPVPVDSDGLPPRLLVDTDAAVYCTPAHQYPMGARMSVARRAELVARANAVGMLVIEDDYDGEFRYDVSALPALRSIDGGRECVAYIGTASKILSPMLRLAWLIPPDPLHPRVGEAIAECGESANEMSALALATLIDDGSLTRHLARTARTYRARRAAFVDALRLRLADLEGVQVVGIEAGLHVVLRLPTGIDDTAVVAAAEQCGVRTTPVSAQLAGAGGLRGLVCGYACLPESTAGEVAGVIADAVRQVVD</sequence>
<dbReference type="InterPro" id="IPR004839">
    <property type="entry name" value="Aminotransferase_I/II_large"/>
</dbReference>
<keyword evidence="8" id="KW-1185">Reference proteome</keyword>
<evidence type="ECO:0000256" key="2">
    <source>
        <dbReference type="ARBA" id="ARBA00022898"/>
    </source>
</evidence>
<dbReference type="InterPro" id="IPR015424">
    <property type="entry name" value="PyrdxlP-dep_Trfase"/>
</dbReference>
<dbReference type="Gene3D" id="1.10.10.10">
    <property type="entry name" value="Winged helix-like DNA-binding domain superfamily/Winged helix DNA-binding domain"/>
    <property type="match status" value="1"/>
</dbReference>
<organism evidence="7 8">
    <name type="scientific">Rhodococcus artemisiae</name>
    <dbReference type="NCBI Taxonomy" id="714159"/>
    <lineage>
        <taxon>Bacteria</taxon>
        <taxon>Bacillati</taxon>
        <taxon>Actinomycetota</taxon>
        <taxon>Actinomycetes</taxon>
        <taxon>Mycobacteriales</taxon>
        <taxon>Nocardiaceae</taxon>
        <taxon>Rhodococcus</taxon>
    </lineage>
</organism>
<dbReference type="Pfam" id="PF00392">
    <property type="entry name" value="GntR"/>
    <property type="match status" value="1"/>
</dbReference>
<dbReference type="InterPro" id="IPR036390">
    <property type="entry name" value="WH_DNA-bd_sf"/>
</dbReference>
<dbReference type="SUPFAM" id="SSF46785">
    <property type="entry name" value="Winged helix' DNA-binding domain"/>
    <property type="match status" value="1"/>
</dbReference>
<comment type="caution">
    <text evidence="7">The sequence shown here is derived from an EMBL/GenBank/DDBJ whole genome shotgun (WGS) entry which is preliminary data.</text>
</comment>
<dbReference type="InterPro" id="IPR015421">
    <property type="entry name" value="PyrdxlP-dep_Trfase_major"/>
</dbReference>
<dbReference type="Gene3D" id="3.40.640.10">
    <property type="entry name" value="Type I PLP-dependent aspartate aminotransferase-like (Major domain)"/>
    <property type="match status" value="1"/>
</dbReference>
<evidence type="ECO:0000259" key="6">
    <source>
        <dbReference type="PROSITE" id="PS50949"/>
    </source>
</evidence>
<dbReference type="SMART" id="SM00345">
    <property type="entry name" value="HTH_GNTR"/>
    <property type="match status" value="1"/>
</dbReference>
<comment type="similarity">
    <text evidence="1">In the C-terminal section; belongs to the class-I pyridoxal-phosphate-dependent aminotransferase family.</text>
</comment>
<dbReference type="SUPFAM" id="SSF53383">
    <property type="entry name" value="PLP-dependent transferases"/>
    <property type="match status" value="1"/>
</dbReference>
<evidence type="ECO:0000256" key="4">
    <source>
        <dbReference type="ARBA" id="ARBA00023125"/>
    </source>
</evidence>
<dbReference type="InterPro" id="IPR036388">
    <property type="entry name" value="WH-like_DNA-bd_sf"/>
</dbReference>
<dbReference type="PROSITE" id="PS50949">
    <property type="entry name" value="HTH_GNTR"/>
    <property type="match status" value="1"/>
</dbReference>
<dbReference type="RefSeq" id="WP_330133660.1">
    <property type="nucleotide sequence ID" value="NZ_JAUTXY010000005.1"/>
</dbReference>
<gene>
    <name evidence="7" type="ORF">Q7514_12880</name>
</gene>
<evidence type="ECO:0000256" key="3">
    <source>
        <dbReference type="ARBA" id="ARBA00023015"/>
    </source>
</evidence>
<protein>
    <submittedName>
        <fullName evidence="7">PLP-dependent aminotransferase family protein</fullName>
    </submittedName>
</protein>
<dbReference type="InterPro" id="IPR000524">
    <property type="entry name" value="Tscrpt_reg_HTH_GntR"/>
</dbReference>
<keyword evidence="3" id="KW-0805">Transcription regulation</keyword>
<dbReference type="CDD" id="cd07377">
    <property type="entry name" value="WHTH_GntR"/>
    <property type="match status" value="1"/>
</dbReference>
<evidence type="ECO:0000313" key="8">
    <source>
        <dbReference type="Proteomes" id="UP001336020"/>
    </source>
</evidence>
<keyword evidence="7" id="KW-0032">Aminotransferase</keyword>
<name>A0ABU7LA47_9NOCA</name>
<dbReference type="EMBL" id="JAUTXY010000005">
    <property type="protein sequence ID" value="MEE2058415.1"/>
    <property type="molecule type" value="Genomic_DNA"/>
</dbReference>
<evidence type="ECO:0000256" key="5">
    <source>
        <dbReference type="ARBA" id="ARBA00023163"/>
    </source>
</evidence>